<dbReference type="AlphaFoldDB" id="A0A0X3NY86"/>
<feature type="region of interest" description="Disordered" evidence="1">
    <location>
        <begin position="216"/>
        <end position="343"/>
    </location>
</feature>
<reference evidence="4" key="1">
    <citation type="submission" date="2016-01" db="EMBL/GenBank/DDBJ databases">
        <title>Reference transcriptome for the parasite Schistocephalus solidus: insights into the molecular evolution of parasitism.</title>
        <authorList>
            <person name="Hebert F.O."/>
            <person name="Grambauer S."/>
            <person name="Barber I."/>
            <person name="Landry C.R."/>
            <person name="Aubin-Horth N."/>
        </authorList>
    </citation>
    <scope>NUCLEOTIDE SEQUENCE</scope>
</reference>
<gene>
    <name evidence="4" type="primary">CL16A</name>
    <name evidence="4" type="ORF">TR114616</name>
</gene>
<feature type="compositionally biased region" description="Polar residues" evidence="1">
    <location>
        <begin position="216"/>
        <end position="228"/>
    </location>
</feature>
<dbReference type="InterPro" id="IPR045820">
    <property type="entry name" value="CLEC16A/TT9_C"/>
</dbReference>
<keyword evidence="2" id="KW-1133">Transmembrane helix</keyword>
<sequence length="343" mass="37333">RNRTPKRVSWPAGMEIDVICTPYLFILRVAFIRALRRLKEKRYLIVTDSQLLLVEPSPKPIGWGSVTFAGLLQETEIKLVPSDSRCLSAVVYRPGDRAAALLARNDANDFQALRNPGLKPHLLHPLMTARLRFQTSMPCSTICNLITMRCERIRSAKVVQLSRLLRVPESSRSSANLLPKGTVTDTGTVPCSVPRRTTDTLYPTVTGPCRVASTPSLSAQFSTSSPSKGDNGIVASPPVTLLQKSGLAHHETVSRQSFRRQHDRVNPTSTPSSPRPVKYEEGSEALTSSLAPDVQKASEKALPPANKEGQSCGNLPSLDGRFSDPNGSNLQAVEKLSSCDTGP</sequence>
<feature type="domain" description="CLEC16A/TT9 C-terminal" evidence="3">
    <location>
        <begin position="39"/>
        <end position="96"/>
    </location>
</feature>
<dbReference type="EMBL" id="GEEE01023369">
    <property type="protein sequence ID" value="JAP39856.1"/>
    <property type="molecule type" value="Transcribed_RNA"/>
</dbReference>
<proteinExistence type="predicted"/>
<evidence type="ECO:0000313" key="4">
    <source>
        <dbReference type="EMBL" id="JAP39856.1"/>
    </source>
</evidence>
<dbReference type="Pfam" id="PF19439">
    <property type="entry name" value="CLEC16A_C"/>
    <property type="match status" value="1"/>
</dbReference>
<feature type="non-terminal residue" evidence="4">
    <location>
        <position position="1"/>
    </location>
</feature>
<evidence type="ECO:0000256" key="1">
    <source>
        <dbReference type="SAM" id="MobiDB-lite"/>
    </source>
</evidence>
<evidence type="ECO:0000259" key="3">
    <source>
        <dbReference type="Pfam" id="PF19439"/>
    </source>
</evidence>
<keyword evidence="2" id="KW-0812">Transmembrane</keyword>
<keyword evidence="2" id="KW-0472">Membrane</keyword>
<organism evidence="4">
    <name type="scientific">Schistocephalus solidus</name>
    <name type="common">Tapeworm</name>
    <dbReference type="NCBI Taxonomy" id="70667"/>
    <lineage>
        <taxon>Eukaryota</taxon>
        <taxon>Metazoa</taxon>
        <taxon>Spiralia</taxon>
        <taxon>Lophotrochozoa</taxon>
        <taxon>Platyhelminthes</taxon>
        <taxon>Cestoda</taxon>
        <taxon>Eucestoda</taxon>
        <taxon>Diphyllobothriidea</taxon>
        <taxon>Diphyllobothriidae</taxon>
        <taxon>Schistocephalus</taxon>
    </lineage>
</organism>
<accession>A0A0X3NY86</accession>
<feature type="transmembrane region" description="Helical" evidence="2">
    <location>
        <begin position="12"/>
        <end position="32"/>
    </location>
</feature>
<evidence type="ECO:0000256" key="2">
    <source>
        <dbReference type="SAM" id="Phobius"/>
    </source>
</evidence>
<name>A0A0X3NY86_SCHSO</name>
<protein>
    <submittedName>
        <fullName evidence="4">Protein CLEC16A</fullName>
    </submittedName>
</protein>